<dbReference type="InterPro" id="IPR007459">
    <property type="entry name" value="DNA_pol3_chi"/>
</dbReference>
<dbReference type="GO" id="GO:0003887">
    <property type="term" value="F:DNA-directed DNA polymerase activity"/>
    <property type="evidence" value="ECO:0007669"/>
    <property type="project" value="InterPro"/>
</dbReference>
<evidence type="ECO:0000313" key="2">
    <source>
        <dbReference type="Proteomes" id="UP000295525"/>
    </source>
</evidence>
<dbReference type="Proteomes" id="UP000295525">
    <property type="component" value="Unassembled WGS sequence"/>
</dbReference>
<proteinExistence type="predicted"/>
<keyword evidence="2" id="KW-1185">Reference proteome</keyword>
<dbReference type="EMBL" id="SMAJ01000005">
    <property type="protein sequence ID" value="TCT08519.1"/>
    <property type="molecule type" value="Genomic_DNA"/>
</dbReference>
<dbReference type="OrthoDB" id="5297568at2"/>
<dbReference type="SUPFAM" id="SSF102400">
    <property type="entry name" value="DNA polymerase III chi subunit"/>
    <property type="match status" value="1"/>
</dbReference>
<gene>
    <name evidence="1" type="ORF">EDC26_10570</name>
</gene>
<dbReference type="GO" id="GO:0006260">
    <property type="term" value="P:DNA replication"/>
    <property type="evidence" value="ECO:0007669"/>
    <property type="project" value="InterPro"/>
</dbReference>
<dbReference type="AlphaFoldDB" id="A0A4R3M896"/>
<dbReference type="PANTHER" id="PTHR38767">
    <property type="entry name" value="DNA POLYMERASE III SUBUNIT CHI"/>
    <property type="match status" value="1"/>
</dbReference>
<sequence length="144" mass="16183">MARVDFAFGAQDRLRMACEVAHKHYLASRSLIVYCRDEQMLGDFDRQLWGFDPTAFVPHVRADDPLASSTPVWLTADPPQPARHGAPAAWLLNLDSQCPPGAEGFERILEIVSDKPEDKQAARLRWRQYQADGHTPCAHDVSNT</sequence>
<dbReference type="PANTHER" id="PTHR38767:SF1">
    <property type="entry name" value="DNA POLYMERASE III SUBUNIT CHI"/>
    <property type="match status" value="1"/>
</dbReference>
<accession>A0A4R3M896</accession>
<dbReference type="GO" id="GO:0032298">
    <property type="term" value="P:positive regulation of DNA-templated DNA replication initiation"/>
    <property type="evidence" value="ECO:0007669"/>
    <property type="project" value="TreeGrafter"/>
</dbReference>
<comment type="caution">
    <text evidence="1">The sequence shown here is derived from an EMBL/GenBank/DDBJ whole genome shotgun (WGS) entry which is preliminary data.</text>
</comment>
<reference evidence="1 2" key="1">
    <citation type="submission" date="2019-03" db="EMBL/GenBank/DDBJ databases">
        <title>Genomic Encyclopedia of Type Strains, Phase IV (KMG-IV): sequencing the most valuable type-strain genomes for metagenomic binning, comparative biology and taxonomic classification.</title>
        <authorList>
            <person name="Goeker M."/>
        </authorList>
    </citation>
    <scope>NUCLEOTIDE SEQUENCE [LARGE SCALE GENOMIC DNA]</scope>
    <source>
        <strain evidence="1 2">DSM 24591</strain>
    </source>
</reference>
<protein>
    <submittedName>
        <fullName evidence="1">DNA polymerase III chi subunit</fullName>
    </submittedName>
</protein>
<dbReference type="RefSeq" id="WP_132581579.1">
    <property type="nucleotide sequence ID" value="NZ_SMAJ01000005.1"/>
</dbReference>
<dbReference type="Pfam" id="PF04364">
    <property type="entry name" value="DNA_pol3_chi"/>
    <property type="match status" value="1"/>
</dbReference>
<dbReference type="InterPro" id="IPR036768">
    <property type="entry name" value="PolIII_chi_sf"/>
</dbReference>
<organism evidence="1 2">
    <name type="scientific">Paralcaligenes ureilyticus</name>
    <dbReference type="NCBI Taxonomy" id="627131"/>
    <lineage>
        <taxon>Bacteria</taxon>
        <taxon>Pseudomonadati</taxon>
        <taxon>Pseudomonadota</taxon>
        <taxon>Betaproteobacteria</taxon>
        <taxon>Burkholderiales</taxon>
        <taxon>Alcaligenaceae</taxon>
        <taxon>Paralcaligenes</taxon>
    </lineage>
</organism>
<dbReference type="GO" id="GO:0003677">
    <property type="term" value="F:DNA binding"/>
    <property type="evidence" value="ECO:0007669"/>
    <property type="project" value="InterPro"/>
</dbReference>
<name>A0A4R3M896_9BURK</name>
<evidence type="ECO:0000313" key="1">
    <source>
        <dbReference type="EMBL" id="TCT08519.1"/>
    </source>
</evidence>
<dbReference type="Gene3D" id="3.40.50.10110">
    <property type="entry name" value="DNA polymerase III subunit chi"/>
    <property type="match status" value="1"/>
</dbReference>